<keyword evidence="11" id="KW-0472">Membrane</keyword>
<dbReference type="Gene3D" id="1.10.287.130">
    <property type="match status" value="1"/>
</dbReference>
<keyword evidence="9" id="KW-1133">Transmembrane helix</keyword>
<evidence type="ECO:0000256" key="11">
    <source>
        <dbReference type="ARBA" id="ARBA00023136"/>
    </source>
</evidence>
<dbReference type="PANTHER" id="PTHR42878">
    <property type="entry name" value="TWO-COMPONENT HISTIDINE KINASE"/>
    <property type="match status" value="1"/>
</dbReference>
<dbReference type="CDD" id="cd00130">
    <property type="entry name" value="PAS"/>
    <property type="match status" value="1"/>
</dbReference>
<dbReference type="SMART" id="SM00387">
    <property type="entry name" value="HATPase_c"/>
    <property type="match status" value="1"/>
</dbReference>
<evidence type="ECO:0000256" key="4">
    <source>
        <dbReference type="ARBA" id="ARBA00022679"/>
    </source>
</evidence>
<comment type="caution">
    <text evidence="14">The sequence shown here is derived from an EMBL/GenBank/DDBJ whole genome shotgun (WGS) entry which is preliminary data.</text>
</comment>
<evidence type="ECO:0000313" key="15">
    <source>
        <dbReference type="Proteomes" id="UP001597337"/>
    </source>
</evidence>
<organism evidence="14 15">
    <name type="scientific">Thiorhodococcus fuscus</name>
    <dbReference type="NCBI Taxonomy" id="527200"/>
    <lineage>
        <taxon>Bacteria</taxon>
        <taxon>Pseudomonadati</taxon>
        <taxon>Pseudomonadota</taxon>
        <taxon>Gammaproteobacteria</taxon>
        <taxon>Chromatiales</taxon>
        <taxon>Chromatiaceae</taxon>
        <taxon>Thiorhodococcus</taxon>
    </lineage>
</organism>
<feature type="domain" description="Histidine kinase" evidence="12">
    <location>
        <begin position="363"/>
        <end position="578"/>
    </location>
</feature>
<evidence type="ECO:0000259" key="13">
    <source>
        <dbReference type="PROSITE" id="PS50112"/>
    </source>
</evidence>
<evidence type="ECO:0000256" key="6">
    <source>
        <dbReference type="ARBA" id="ARBA00022741"/>
    </source>
</evidence>
<keyword evidence="7" id="KW-0418">Kinase</keyword>
<dbReference type="NCBIfam" id="TIGR00229">
    <property type="entry name" value="sensory_box"/>
    <property type="match status" value="1"/>
</dbReference>
<evidence type="ECO:0000256" key="3">
    <source>
        <dbReference type="ARBA" id="ARBA00012438"/>
    </source>
</evidence>
<reference evidence="15" key="1">
    <citation type="journal article" date="2019" name="Int. J. Syst. Evol. Microbiol.">
        <title>The Global Catalogue of Microorganisms (GCM) 10K type strain sequencing project: providing services to taxonomists for standard genome sequencing and annotation.</title>
        <authorList>
            <consortium name="The Broad Institute Genomics Platform"/>
            <consortium name="The Broad Institute Genome Sequencing Center for Infectious Disease"/>
            <person name="Wu L."/>
            <person name="Ma J."/>
        </authorList>
    </citation>
    <scope>NUCLEOTIDE SEQUENCE [LARGE SCALE GENOMIC DNA]</scope>
    <source>
        <strain evidence="15">KACC 12597</strain>
    </source>
</reference>
<dbReference type="InterPro" id="IPR005467">
    <property type="entry name" value="His_kinase_dom"/>
</dbReference>
<proteinExistence type="predicted"/>
<comment type="catalytic activity">
    <reaction evidence="1">
        <text>ATP + protein L-histidine = ADP + protein N-phospho-L-histidine.</text>
        <dbReference type="EC" id="2.7.13.3"/>
    </reaction>
</comment>
<dbReference type="EMBL" id="JBHUHX010000058">
    <property type="protein sequence ID" value="MFD2113796.1"/>
    <property type="molecule type" value="Genomic_DNA"/>
</dbReference>
<keyword evidence="10" id="KW-0902">Two-component regulatory system</keyword>
<dbReference type="GO" id="GO:0005524">
    <property type="term" value="F:ATP binding"/>
    <property type="evidence" value="ECO:0007669"/>
    <property type="project" value="UniProtKB-KW"/>
</dbReference>
<evidence type="ECO:0000259" key="12">
    <source>
        <dbReference type="PROSITE" id="PS50109"/>
    </source>
</evidence>
<keyword evidence="8 14" id="KW-0067">ATP-binding</keyword>
<feature type="domain" description="PAS" evidence="13">
    <location>
        <begin position="83"/>
        <end position="134"/>
    </location>
</feature>
<dbReference type="Pfam" id="PF08448">
    <property type="entry name" value="PAS_4"/>
    <property type="match status" value="2"/>
</dbReference>
<keyword evidence="5" id="KW-0812">Transmembrane</keyword>
<evidence type="ECO:0000256" key="10">
    <source>
        <dbReference type="ARBA" id="ARBA00023012"/>
    </source>
</evidence>
<evidence type="ECO:0000256" key="7">
    <source>
        <dbReference type="ARBA" id="ARBA00022777"/>
    </source>
</evidence>
<dbReference type="InterPro" id="IPR000014">
    <property type="entry name" value="PAS"/>
</dbReference>
<gene>
    <name evidence="14" type="ORF">ACFSJC_18260</name>
</gene>
<dbReference type="InterPro" id="IPR036890">
    <property type="entry name" value="HATPase_C_sf"/>
</dbReference>
<dbReference type="PROSITE" id="PS50112">
    <property type="entry name" value="PAS"/>
    <property type="match status" value="1"/>
</dbReference>
<comment type="subcellular location">
    <subcellularLocation>
        <location evidence="2">Membrane</location>
        <topology evidence="2">Multi-pass membrane protein</topology>
    </subcellularLocation>
</comment>
<evidence type="ECO:0000256" key="9">
    <source>
        <dbReference type="ARBA" id="ARBA00022989"/>
    </source>
</evidence>
<dbReference type="Proteomes" id="UP001597337">
    <property type="component" value="Unassembled WGS sequence"/>
</dbReference>
<dbReference type="InterPro" id="IPR050351">
    <property type="entry name" value="BphY/WalK/GraS-like"/>
</dbReference>
<dbReference type="SUPFAM" id="SSF55874">
    <property type="entry name" value="ATPase domain of HSP90 chaperone/DNA topoisomerase II/histidine kinase"/>
    <property type="match status" value="1"/>
</dbReference>
<dbReference type="Gene3D" id="3.30.450.20">
    <property type="entry name" value="PAS domain"/>
    <property type="match status" value="2"/>
</dbReference>
<dbReference type="PANTHER" id="PTHR42878:SF7">
    <property type="entry name" value="SENSOR HISTIDINE KINASE GLRK"/>
    <property type="match status" value="1"/>
</dbReference>
<keyword evidence="15" id="KW-1185">Reference proteome</keyword>
<dbReference type="SUPFAM" id="SSF55785">
    <property type="entry name" value="PYP-like sensor domain (PAS domain)"/>
    <property type="match status" value="2"/>
</dbReference>
<dbReference type="Gene3D" id="3.30.565.10">
    <property type="entry name" value="Histidine kinase-like ATPase, C-terminal domain"/>
    <property type="match status" value="1"/>
</dbReference>
<evidence type="ECO:0000256" key="8">
    <source>
        <dbReference type="ARBA" id="ARBA00022840"/>
    </source>
</evidence>
<keyword evidence="4" id="KW-0808">Transferase</keyword>
<protein>
    <recommendedName>
        <fullName evidence="3">histidine kinase</fullName>
        <ecNumber evidence="3">2.7.13.3</ecNumber>
    </recommendedName>
</protein>
<evidence type="ECO:0000313" key="14">
    <source>
        <dbReference type="EMBL" id="MFD2113796.1"/>
    </source>
</evidence>
<evidence type="ECO:0000256" key="2">
    <source>
        <dbReference type="ARBA" id="ARBA00004141"/>
    </source>
</evidence>
<dbReference type="InterPro" id="IPR003594">
    <property type="entry name" value="HATPase_dom"/>
</dbReference>
<dbReference type="InterPro" id="IPR013656">
    <property type="entry name" value="PAS_4"/>
</dbReference>
<keyword evidence="6" id="KW-0547">Nucleotide-binding</keyword>
<dbReference type="EC" id="2.7.13.3" evidence="3"/>
<sequence>MSDQGAGSGSSEQSSEGFGLDELQRLDRGSLEAQFDALVSALGAAREAHDAQRCMMLDLQSHQVELEIQGRELRETQKALELSRNHYARLFEEAPVGYVVFDREGRIRAVNLAASCLIGRPASELEGASLLDFVVDSEPLDLLAHLGKVFDATDSLGESCDLTLHFADSDGVRVVRLCSVRREAVSGPECMAVLLDITAEHRVEAERQANERLRQAVLDALPSQIAVLDRTGNIIAANRAWREFAEESGVSEDLRNAVRSDHLIACCPGEADRIRGEGESSSGILQVLNRERTAFSAEYPCHTARCKRWFVMRAVALEGEQEGAVVAYVDVTERRLAEEDARRARDALAQVARLNAVGILASSLIHELLQPLSSASFFCSAASQLAEGPAADPTRLVDVIGRISGQIQRAGDIMERLRVFLRGRKMHKVNASLDQVVLGAFALVQWFATDRKVSLRLQAPAGLPELLIDPVQIEQILVNLICNAVQAIDATDPPRREVSVEVVPGDTEILMVVRDTGPGLPSGRHETVFDIFESTNDSSLGLGLAISRSIAEAHGGRLWADPEHIEGAAFCLTLPLPEADPTAVGQGRSGQLGGGLDA</sequence>
<dbReference type="RefSeq" id="WP_386028630.1">
    <property type="nucleotide sequence ID" value="NZ_JBHUHX010000058.1"/>
</dbReference>
<accession>A0ABW4YDM5</accession>
<dbReference type="PRINTS" id="PR00344">
    <property type="entry name" value="BCTRLSENSOR"/>
</dbReference>
<dbReference type="PROSITE" id="PS50109">
    <property type="entry name" value="HIS_KIN"/>
    <property type="match status" value="1"/>
</dbReference>
<evidence type="ECO:0000256" key="1">
    <source>
        <dbReference type="ARBA" id="ARBA00000085"/>
    </source>
</evidence>
<dbReference type="SMART" id="SM00091">
    <property type="entry name" value="PAS"/>
    <property type="match status" value="2"/>
</dbReference>
<dbReference type="Pfam" id="PF02518">
    <property type="entry name" value="HATPase_c"/>
    <property type="match status" value="1"/>
</dbReference>
<evidence type="ECO:0000256" key="5">
    <source>
        <dbReference type="ARBA" id="ARBA00022692"/>
    </source>
</evidence>
<name>A0ABW4YDM5_9GAMM</name>
<dbReference type="InterPro" id="IPR035965">
    <property type="entry name" value="PAS-like_dom_sf"/>
</dbReference>
<dbReference type="InterPro" id="IPR004358">
    <property type="entry name" value="Sig_transdc_His_kin-like_C"/>
</dbReference>